<reference evidence="7 8" key="1">
    <citation type="submission" date="2016-04" db="EMBL/GenBank/DDBJ databases">
        <title>Draft genome of an Enterococcus thailandicus strain isolated from bovine feces.</title>
        <authorList>
            <person name="Beukers A.G."/>
            <person name="Zaheer R."/>
            <person name="Goji N."/>
            <person name="Cook S.R."/>
            <person name="Amoako K."/>
            <person name="Chaves A.V."/>
            <person name="Ward M.P."/>
            <person name="Mcallister T.A."/>
        </authorList>
    </citation>
    <scope>NUCLEOTIDE SEQUENCE [LARGE SCALE GENOMIC DNA]</scope>
    <source>
        <strain evidence="7 8">F0711D 46</strain>
    </source>
</reference>
<evidence type="ECO:0000256" key="4">
    <source>
        <dbReference type="ARBA" id="ARBA00023239"/>
    </source>
</evidence>
<keyword evidence="7" id="KW-0808">Transferase</keyword>
<dbReference type="EC" id="4.4.1.13" evidence="2"/>
<dbReference type="InterPro" id="IPR027619">
    <property type="entry name" value="C-S_lyase_PatB-like"/>
</dbReference>
<dbReference type="InterPro" id="IPR015421">
    <property type="entry name" value="PyrdxlP-dep_Trfase_major"/>
</dbReference>
<evidence type="ECO:0000256" key="3">
    <source>
        <dbReference type="ARBA" id="ARBA00022898"/>
    </source>
</evidence>
<dbReference type="RefSeq" id="WP_067484001.1">
    <property type="nucleotide sequence ID" value="NZ_JARQAN010000002.1"/>
</dbReference>
<accession>A0A179ERI7</accession>
<dbReference type="GO" id="GO:0030170">
    <property type="term" value="F:pyridoxal phosphate binding"/>
    <property type="evidence" value="ECO:0007669"/>
    <property type="project" value="InterPro"/>
</dbReference>
<dbReference type="Pfam" id="PF00155">
    <property type="entry name" value="Aminotran_1_2"/>
    <property type="match status" value="1"/>
</dbReference>
<keyword evidence="7" id="KW-0032">Aminotransferase</keyword>
<dbReference type="GO" id="GO:0008483">
    <property type="term" value="F:transaminase activity"/>
    <property type="evidence" value="ECO:0007669"/>
    <property type="project" value="UniProtKB-KW"/>
</dbReference>
<evidence type="ECO:0000259" key="6">
    <source>
        <dbReference type="Pfam" id="PF00155"/>
    </source>
</evidence>
<evidence type="ECO:0000256" key="1">
    <source>
        <dbReference type="ARBA" id="ARBA00001933"/>
    </source>
</evidence>
<dbReference type="Gene3D" id="3.90.1150.10">
    <property type="entry name" value="Aspartate Aminotransferase, domain 1"/>
    <property type="match status" value="1"/>
</dbReference>
<keyword evidence="4" id="KW-0456">Lyase</keyword>
<dbReference type="GO" id="GO:0047804">
    <property type="term" value="F:cysteine-S-conjugate beta-lyase activity"/>
    <property type="evidence" value="ECO:0007669"/>
    <property type="project" value="UniProtKB-EC"/>
</dbReference>
<evidence type="ECO:0000256" key="2">
    <source>
        <dbReference type="ARBA" id="ARBA00012224"/>
    </source>
</evidence>
<evidence type="ECO:0000313" key="8">
    <source>
        <dbReference type="Proteomes" id="UP000078516"/>
    </source>
</evidence>
<name>A0A179ERI7_ENTTH</name>
<dbReference type="PANTHER" id="PTHR43525">
    <property type="entry name" value="PROTEIN MALY"/>
    <property type="match status" value="1"/>
</dbReference>
<proteinExistence type="inferred from homology"/>
<sequence>MKEYHFDEIADRKVDHCRKWDRKIVEEKFGDVPENFIPMWIADMDFKAAPEINEAFRKIIDNGAYGYTYTYEDFFNAVMNWQKKRHGNEVNKEWITLSYGTVSTIHYLYQAFCPSNGKVMFNTPVYNPFSYAAKNNQFETIHNQLIYENYAYRIDFSLLEEQLKVEKPQLFLFCSPHNPSGKIWRKDELERIAFLCKKYGTLLVVDEVHSEIILSGEFTSALQLPEKYLDNLVVLTSPNKAFNLGGLKTSYSIIPDESKRSLFQQQLKMNAITSPNVFGVTGLIAAYDYGEEWLEQLTLYLRQNYDFSKQFIEKNIANWKVVPVEASYLPWIDISETGKTSLEWVDYLAKKAGVIIEPGNNFTADGNQFLRINIGTSRVILEEALKRIKNCQDEFGPKGSEK</sequence>
<dbReference type="EMBL" id="LWMN01000013">
    <property type="protein sequence ID" value="OAQ55490.1"/>
    <property type="molecule type" value="Genomic_DNA"/>
</dbReference>
<comment type="similarity">
    <text evidence="5">Belongs to the class-II pyridoxal-phosphate-dependent aminotransferase family. MalY/PatB cystathionine beta-lyase subfamily.</text>
</comment>
<organism evidence="7 8">
    <name type="scientific">Enterococcus thailandicus</name>
    <dbReference type="NCBI Taxonomy" id="417368"/>
    <lineage>
        <taxon>Bacteria</taxon>
        <taxon>Bacillati</taxon>
        <taxon>Bacillota</taxon>
        <taxon>Bacilli</taxon>
        <taxon>Lactobacillales</taxon>
        <taxon>Enterococcaceae</taxon>
        <taxon>Enterococcus</taxon>
    </lineage>
</organism>
<protein>
    <recommendedName>
        <fullName evidence="2">cysteine-S-conjugate beta-lyase</fullName>
        <ecNumber evidence="2">4.4.1.13</ecNumber>
    </recommendedName>
</protein>
<dbReference type="NCBIfam" id="TIGR04350">
    <property type="entry name" value="C_S_lyase_PatB"/>
    <property type="match status" value="1"/>
</dbReference>
<dbReference type="AlphaFoldDB" id="A0A179ERI7"/>
<comment type="cofactor">
    <cofactor evidence="1">
        <name>pyridoxal 5'-phosphate</name>
        <dbReference type="ChEBI" id="CHEBI:597326"/>
    </cofactor>
</comment>
<dbReference type="InterPro" id="IPR015424">
    <property type="entry name" value="PyrdxlP-dep_Trfase"/>
</dbReference>
<gene>
    <name evidence="7" type="ORF">A6E74_08345</name>
</gene>
<dbReference type="PANTHER" id="PTHR43525:SF1">
    <property type="entry name" value="PROTEIN MALY"/>
    <property type="match status" value="1"/>
</dbReference>
<evidence type="ECO:0000256" key="5">
    <source>
        <dbReference type="ARBA" id="ARBA00037974"/>
    </source>
</evidence>
<dbReference type="InterPro" id="IPR015422">
    <property type="entry name" value="PyrdxlP-dep_Trfase_small"/>
</dbReference>
<dbReference type="Gene3D" id="3.40.640.10">
    <property type="entry name" value="Type I PLP-dependent aspartate aminotransferase-like (Major domain)"/>
    <property type="match status" value="1"/>
</dbReference>
<dbReference type="SUPFAM" id="SSF53383">
    <property type="entry name" value="PLP-dependent transferases"/>
    <property type="match status" value="1"/>
</dbReference>
<dbReference type="CDD" id="cd00609">
    <property type="entry name" value="AAT_like"/>
    <property type="match status" value="1"/>
</dbReference>
<feature type="domain" description="Aminotransferase class I/classII large" evidence="6">
    <location>
        <begin position="59"/>
        <end position="388"/>
    </location>
</feature>
<keyword evidence="8" id="KW-1185">Reference proteome</keyword>
<evidence type="ECO:0000313" key="7">
    <source>
        <dbReference type="EMBL" id="OAQ55490.1"/>
    </source>
</evidence>
<dbReference type="Proteomes" id="UP000078516">
    <property type="component" value="Unassembled WGS sequence"/>
</dbReference>
<comment type="caution">
    <text evidence="7">The sequence shown here is derived from an EMBL/GenBank/DDBJ whole genome shotgun (WGS) entry which is preliminary data.</text>
</comment>
<dbReference type="InterPro" id="IPR051798">
    <property type="entry name" value="Class-II_PLP-Dep_Aminotrans"/>
</dbReference>
<dbReference type="InterPro" id="IPR004839">
    <property type="entry name" value="Aminotransferase_I/II_large"/>
</dbReference>
<keyword evidence="3" id="KW-0663">Pyridoxal phosphate</keyword>